<keyword evidence="1" id="KW-1133">Transmembrane helix</keyword>
<evidence type="ECO:0000256" key="2">
    <source>
        <dbReference type="SAM" id="SignalP"/>
    </source>
</evidence>
<reference evidence="3 4" key="1">
    <citation type="submission" date="2015-12" db="EMBL/GenBank/DDBJ databases">
        <title>The genome of Folsomia candida.</title>
        <authorList>
            <person name="Faddeeva A."/>
            <person name="Derks M.F."/>
            <person name="Anvar Y."/>
            <person name="Smit S."/>
            <person name="Van Straalen N."/>
            <person name="Roelofs D."/>
        </authorList>
    </citation>
    <scope>NUCLEOTIDE SEQUENCE [LARGE SCALE GENOMIC DNA]</scope>
    <source>
        <strain evidence="3 4">VU population</strain>
        <tissue evidence="3">Whole body</tissue>
    </source>
</reference>
<keyword evidence="1" id="KW-0472">Membrane</keyword>
<name>A0A226DJG5_FOLCA</name>
<accession>A0A226DJG5</accession>
<dbReference type="AlphaFoldDB" id="A0A226DJG5"/>
<feature type="chain" id="PRO_5012195088" evidence="2">
    <location>
        <begin position="26"/>
        <end position="632"/>
    </location>
</feature>
<keyword evidence="1" id="KW-0812">Transmembrane</keyword>
<dbReference type="Proteomes" id="UP000198287">
    <property type="component" value="Unassembled WGS sequence"/>
</dbReference>
<comment type="caution">
    <text evidence="3">The sequence shown here is derived from an EMBL/GenBank/DDBJ whole genome shotgun (WGS) entry which is preliminary data.</text>
</comment>
<gene>
    <name evidence="3" type="ORF">Fcan01_19831</name>
</gene>
<keyword evidence="2" id="KW-0732">Signal</keyword>
<dbReference type="EMBL" id="LNIX01000018">
    <property type="protein sequence ID" value="OXA45128.1"/>
    <property type="molecule type" value="Genomic_DNA"/>
</dbReference>
<sequence>MNWPGSISSTWLIFTLLYISPKSHLISSSITTKYSDENIIQLSNTLLQEIGSPGTITILSSQSPQYILHEFLTSFPTKHYTPLKFCHMKNMTYYDPTYFLKDRDLRRHTLAEINHFFVAPLTTSSPNFFRYWYSCQIRIQEGINVLLLYQIVNSSGAISPTIRDSFLPSRTYLLTPSEICVLCRFCLGQSVHTWSPFWSYVPPSSNYHGATLYASNFFWNHGTVPEIYFSRKSRTYAGLNINIKQFIPFLLQSKLNVTIVFKYTSATSLIYSSSNRYSNLIFTTFDHGDTARVGFIGVKKTTLIGWSWITAAFKGEVLVTFCISAISNSALFYLLKSKKCWNSLFGGIELLIGSALGQSVIKKLETKATFRIAFSAWILACTVLMEFFKGDLAGHFVTPGYSIGPVTFKELALTRNYFISPYIKQPHRNHSNDCVRSNAYVLGVIRYEARLTRDPAISMIAKTLRNCSNQVEGYYIAYEKMVREDCAIFIAEMQELHGLRGKLRGELVYFSRDFISSKLCIRLFRNIFEEDILSVFRKMMAAGLIQKHLEIHRDQQRAGIGRDIVKGKRDQGNISLGGVSNLVGGGKKGPVALNFSHMSAFLLVMTTFLGVAGIIVVVEKYTGCQDTIVQAM</sequence>
<proteinExistence type="predicted"/>
<feature type="signal peptide" evidence="2">
    <location>
        <begin position="1"/>
        <end position="25"/>
    </location>
</feature>
<keyword evidence="4" id="KW-1185">Reference proteome</keyword>
<organism evidence="3 4">
    <name type="scientific">Folsomia candida</name>
    <name type="common">Springtail</name>
    <dbReference type="NCBI Taxonomy" id="158441"/>
    <lineage>
        <taxon>Eukaryota</taxon>
        <taxon>Metazoa</taxon>
        <taxon>Ecdysozoa</taxon>
        <taxon>Arthropoda</taxon>
        <taxon>Hexapoda</taxon>
        <taxon>Collembola</taxon>
        <taxon>Entomobryomorpha</taxon>
        <taxon>Isotomoidea</taxon>
        <taxon>Isotomidae</taxon>
        <taxon>Proisotominae</taxon>
        <taxon>Folsomia</taxon>
    </lineage>
</organism>
<evidence type="ECO:0000313" key="4">
    <source>
        <dbReference type="Proteomes" id="UP000198287"/>
    </source>
</evidence>
<feature type="transmembrane region" description="Helical" evidence="1">
    <location>
        <begin position="598"/>
        <end position="618"/>
    </location>
</feature>
<evidence type="ECO:0000256" key="1">
    <source>
        <dbReference type="SAM" id="Phobius"/>
    </source>
</evidence>
<protein>
    <submittedName>
        <fullName evidence="3">Uncharacterized protein</fullName>
    </submittedName>
</protein>
<evidence type="ECO:0000313" key="3">
    <source>
        <dbReference type="EMBL" id="OXA45128.1"/>
    </source>
</evidence>